<comment type="caution">
    <text evidence="1">The sequence shown here is derived from an EMBL/GenBank/DDBJ whole genome shotgun (WGS) entry which is preliminary data.</text>
</comment>
<organism evidence="1 2">
    <name type="scientific">Photobacterium gaetbulicola</name>
    <dbReference type="NCBI Taxonomy" id="1295392"/>
    <lineage>
        <taxon>Bacteria</taxon>
        <taxon>Pseudomonadati</taxon>
        <taxon>Pseudomonadota</taxon>
        <taxon>Gammaproteobacteria</taxon>
        <taxon>Vibrionales</taxon>
        <taxon>Vibrionaceae</taxon>
        <taxon>Photobacterium</taxon>
    </lineage>
</organism>
<reference evidence="1 2" key="1">
    <citation type="submission" date="2014-12" db="EMBL/GenBank/DDBJ databases">
        <title>Genome sequencing of Photobacterium gaetbulicola AD005a.</title>
        <authorList>
            <person name="Adrian T.G.S."/>
            <person name="Chan K.G."/>
        </authorList>
    </citation>
    <scope>NUCLEOTIDE SEQUENCE [LARGE SCALE GENOMIC DNA]</scope>
    <source>
        <strain evidence="1 2">AD005a</strain>
    </source>
</reference>
<dbReference type="Proteomes" id="UP000031278">
    <property type="component" value="Unassembled WGS sequence"/>
</dbReference>
<name>A0A0B9G9X7_9GAMM</name>
<accession>A0A0B9G9X7</accession>
<gene>
    <name evidence="1" type="ORF">RJ45_01120</name>
</gene>
<evidence type="ECO:0000313" key="1">
    <source>
        <dbReference type="EMBL" id="KHT65404.1"/>
    </source>
</evidence>
<sequence>MFSFIAFIDGKDDSKKDWPSSTPITIPSQSTALMWYEGGTLHNKMVIDWKVASNRNKLATSADFISKVNVATDEANLKLRAVELMSCISVASSDDDLNGSKVSTIAALCLVELGYQ</sequence>
<evidence type="ECO:0000313" key="2">
    <source>
        <dbReference type="Proteomes" id="UP000031278"/>
    </source>
</evidence>
<proteinExistence type="predicted"/>
<dbReference type="EMBL" id="JWLZ01000010">
    <property type="protein sequence ID" value="KHT65404.1"/>
    <property type="molecule type" value="Genomic_DNA"/>
</dbReference>
<protein>
    <submittedName>
        <fullName evidence="1">Uncharacterized protein</fullName>
    </submittedName>
</protein>
<dbReference type="AlphaFoldDB" id="A0A0B9G9X7"/>